<dbReference type="Gene3D" id="3.40.30.10">
    <property type="entry name" value="Glutaredoxin"/>
    <property type="match status" value="1"/>
</dbReference>
<evidence type="ECO:0000259" key="4">
    <source>
        <dbReference type="PROSITE" id="PS50405"/>
    </source>
</evidence>
<comment type="similarity">
    <text evidence="1">Belongs to the GST superfamily. Omega family.</text>
</comment>
<dbReference type="SUPFAM" id="SSF47616">
    <property type="entry name" value="GST C-terminal domain-like"/>
    <property type="match status" value="1"/>
</dbReference>
<dbReference type="FunFam" id="3.40.30.10:FF:000123">
    <property type="entry name" value="Glutathione transferase o1"/>
    <property type="match status" value="1"/>
</dbReference>
<dbReference type="SFLD" id="SFLDS00019">
    <property type="entry name" value="Glutathione_Transferase_(cytos"/>
    <property type="match status" value="1"/>
</dbReference>
<dbReference type="GO" id="GO:0004364">
    <property type="term" value="F:glutathione transferase activity"/>
    <property type="evidence" value="ECO:0007669"/>
    <property type="project" value="InterPro"/>
</dbReference>
<dbReference type="AlphaFoldDB" id="A0A6P3Y6H8"/>
<gene>
    <name evidence="6" type="primary">LOC106750101</name>
</gene>
<evidence type="ECO:0000259" key="3">
    <source>
        <dbReference type="PROSITE" id="PS50404"/>
    </source>
</evidence>
<dbReference type="OrthoDB" id="4951845at2759"/>
<sequence>MSSLHLTTDSDKPAEVEGLARLYSMTHCPFAHRIRLILTLKDVPHDIVNINLKNKPDWYFEINPKGTVPSYIDTNGEIITDSLLIANYLDEKYPEPALYNEETKNRDLELLDNYTKIAIIFKNCLYDEDKRQLEEIVAEIMDYLDEYEQELNIRQTPFFGGSNPGILDILMWPWVERAKALPLLYKQSAGFDKERFPMLMKWIVEMKEQPFVKENKSSYEQFAEHIETVRSGNPEYDF</sequence>
<dbReference type="SFLD" id="SFLDG00358">
    <property type="entry name" value="Main_(cytGST)"/>
    <property type="match status" value="1"/>
</dbReference>
<dbReference type="GeneID" id="106750101"/>
<dbReference type="PRINTS" id="PR01625">
    <property type="entry name" value="GSTRNSFRASEO"/>
</dbReference>
<dbReference type="PANTHER" id="PTHR43968">
    <property type="match status" value="1"/>
</dbReference>
<dbReference type="InterPro" id="IPR004045">
    <property type="entry name" value="Glutathione_S-Trfase_N"/>
</dbReference>
<dbReference type="Proteomes" id="UP000515204">
    <property type="component" value="Unplaced"/>
</dbReference>
<feature type="domain" description="GST C-terminal" evidence="4">
    <location>
        <begin position="100"/>
        <end position="238"/>
    </location>
</feature>
<dbReference type="InterPro" id="IPR010987">
    <property type="entry name" value="Glutathione-S-Trfase_C-like"/>
</dbReference>
<evidence type="ECO:0000313" key="5">
    <source>
        <dbReference type="Proteomes" id="UP000515204"/>
    </source>
</evidence>
<dbReference type="Pfam" id="PF13410">
    <property type="entry name" value="GST_C_2"/>
    <property type="match status" value="1"/>
</dbReference>
<name>A0A6P3Y6H8_DINQU</name>
<dbReference type="PANTHER" id="PTHR43968:SF6">
    <property type="entry name" value="GLUTATHIONE S-TRANSFERASE OMEGA"/>
    <property type="match status" value="1"/>
</dbReference>
<dbReference type="KEGG" id="dqu:106750101"/>
<dbReference type="InterPro" id="IPR036249">
    <property type="entry name" value="Thioredoxin-like_sf"/>
</dbReference>
<dbReference type="InterPro" id="IPR036282">
    <property type="entry name" value="Glutathione-S-Trfase_C_sf"/>
</dbReference>
<dbReference type="InterPro" id="IPR040079">
    <property type="entry name" value="Glutathione_S-Trfase"/>
</dbReference>
<dbReference type="PROSITE" id="PS50405">
    <property type="entry name" value="GST_CTER"/>
    <property type="match status" value="1"/>
</dbReference>
<dbReference type="PROSITE" id="PS50404">
    <property type="entry name" value="GST_NTER"/>
    <property type="match status" value="1"/>
</dbReference>
<evidence type="ECO:0000256" key="2">
    <source>
        <dbReference type="ARBA" id="ARBA00023002"/>
    </source>
</evidence>
<organism evidence="5 6">
    <name type="scientific">Dinoponera quadriceps</name>
    <name type="common">South American ant</name>
    <dbReference type="NCBI Taxonomy" id="609295"/>
    <lineage>
        <taxon>Eukaryota</taxon>
        <taxon>Metazoa</taxon>
        <taxon>Ecdysozoa</taxon>
        <taxon>Arthropoda</taxon>
        <taxon>Hexapoda</taxon>
        <taxon>Insecta</taxon>
        <taxon>Pterygota</taxon>
        <taxon>Neoptera</taxon>
        <taxon>Endopterygota</taxon>
        <taxon>Hymenoptera</taxon>
        <taxon>Apocrita</taxon>
        <taxon>Aculeata</taxon>
        <taxon>Formicoidea</taxon>
        <taxon>Formicidae</taxon>
        <taxon>Ponerinae</taxon>
        <taxon>Ponerini</taxon>
        <taxon>Dinoponera</taxon>
    </lineage>
</organism>
<dbReference type="GO" id="GO:0006749">
    <property type="term" value="P:glutathione metabolic process"/>
    <property type="evidence" value="ECO:0007669"/>
    <property type="project" value="TreeGrafter"/>
</dbReference>
<dbReference type="FunFam" id="1.20.1050.10:FF:000009">
    <property type="entry name" value="Glutathione S-transferase omega-1"/>
    <property type="match status" value="1"/>
</dbReference>
<dbReference type="SUPFAM" id="SSF52833">
    <property type="entry name" value="Thioredoxin-like"/>
    <property type="match status" value="1"/>
</dbReference>
<dbReference type="Pfam" id="PF13417">
    <property type="entry name" value="GST_N_3"/>
    <property type="match status" value="1"/>
</dbReference>
<protein>
    <submittedName>
        <fullName evidence="6">Pyrimidodiazepine synthase-like</fullName>
    </submittedName>
</protein>
<evidence type="ECO:0000313" key="6">
    <source>
        <dbReference type="RefSeq" id="XP_014485679.1"/>
    </source>
</evidence>
<keyword evidence="5" id="KW-1185">Reference proteome</keyword>
<proteinExistence type="inferred from homology"/>
<dbReference type="GO" id="GO:0005737">
    <property type="term" value="C:cytoplasm"/>
    <property type="evidence" value="ECO:0007669"/>
    <property type="project" value="InterPro"/>
</dbReference>
<dbReference type="InterPro" id="IPR050983">
    <property type="entry name" value="GST_Omega/HSP26"/>
</dbReference>
<accession>A0A6P3Y6H8</accession>
<dbReference type="GO" id="GO:0045174">
    <property type="term" value="F:glutathione dehydrogenase (ascorbate) activity"/>
    <property type="evidence" value="ECO:0007669"/>
    <property type="project" value="TreeGrafter"/>
</dbReference>
<dbReference type="RefSeq" id="XP_014485679.1">
    <property type="nucleotide sequence ID" value="XM_014630193.1"/>
</dbReference>
<keyword evidence="2" id="KW-0560">Oxidoreductase</keyword>
<feature type="domain" description="GST N-terminal" evidence="3">
    <location>
        <begin position="18"/>
        <end position="97"/>
    </location>
</feature>
<dbReference type="Gene3D" id="1.20.1050.10">
    <property type="match status" value="1"/>
</dbReference>
<dbReference type="InterPro" id="IPR005442">
    <property type="entry name" value="GST_omega"/>
</dbReference>
<reference evidence="6" key="1">
    <citation type="submission" date="2025-08" db="UniProtKB">
        <authorList>
            <consortium name="RefSeq"/>
        </authorList>
    </citation>
    <scope>IDENTIFICATION</scope>
</reference>
<evidence type="ECO:0000256" key="1">
    <source>
        <dbReference type="ARBA" id="ARBA00011067"/>
    </source>
</evidence>